<name>A0ABR7FKS0_9FIRM</name>
<protein>
    <recommendedName>
        <fullName evidence="4">ABC-2 family transporter protein</fullName>
    </recommendedName>
</protein>
<organism evidence="2 3">
    <name type="scientific">Blautia celeris</name>
    <dbReference type="NCBI Taxonomy" id="2763026"/>
    <lineage>
        <taxon>Bacteria</taxon>
        <taxon>Bacillati</taxon>
        <taxon>Bacillota</taxon>
        <taxon>Clostridia</taxon>
        <taxon>Lachnospirales</taxon>
        <taxon>Lachnospiraceae</taxon>
        <taxon>Blautia</taxon>
    </lineage>
</organism>
<dbReference type="RefSeq" id="WP_103732657.1">
    <property type="nucleotide sequence ID" value="NZ_JACOOU010000015.1"/>
</dbReference>
<keyword evidence="3" id="KW-1185">Reference proteome</keyword>
<proteinExistence type="predicted"/>
<feature type="transmembrane region" description="Helical" evidence="1">
    <location>
        <begin position="175"/>
        <end position="201"/>
    </location>
</feature>
<feature type="transmembrane region" description="Helical" evidence="1">
    <location>
        <begin position="50"/>
        <end position="67"/>
    </location>
</feature>
<dbReference type="Proteomes" id="UP000654573">
    <property type="component" value="Unassembled WGS sequence"/>
</dbReference>
<feature type="transmembrane region" description="Helical" evidence="1">
    <location>
        <begin position="20"/>
        <end position="38"/>
    </location>
</feature>
<evidence type="ECO:0000313" key="2">
    <source>
        <dbReference type="EMBL" id="MBC5675235.1"/>
    </source>
</evidence>
<evidence type="ECO:0000313" key="3">
    <source>
        <dbReference type="Proteomes" id="UP000654573"/>
    </source>
</evidence>
<keyword evidence="1" id="KW-1133">Transmembrane helix</keyword>
<feature type="transmembrane region" description="Helical" evidence="1">
    <location>
        <begin position="98"/>
        <end position="131"/>
    </location>
</feature>
<feature type="transmembrane region" description="Helical" evidence="1">
    <location>
        <begin position="137"/>
        <end position="163"/>
    </location>
</feature>
<reference evidence="2 3" key="1">
    <citation type="submission" date="2020-08" db="EMBL/GenBank/DDBJ databases">
        <title>Genome public.</title>
        <authorList>
            <person name="Liu C."/>
            <person name="Sun Q."/>
        </authorList>
    </citation>
    <scope>NUCLEOTIDE SEQUENCE [LARGE SCALE GENOMIC DNA]</scope>
    <source>
        <strain evidence="2 3">NSJ-34</strain>
    </source>
</reference>
<dbReference type="EMBL" id="JACOOU010000015">
    <property type="protein sequence ID" value="MBC5675235.1"/>
    <property type="molecule type" value="Genomic_DNA"/>
</dbReference>
<keyword evidence="1" id="KW-0812">Transmembrane</keyword>
<accession>A0ABR7FKS0</accession>
<gene>
    <name evidence="2" type="ORF">H8S76_23680</name>
</gene>
<evidence type="ECO:0000256" key="1">
    <source>
        <dbReference type="SAM" id="Phobius"/>
    </source>
</evidence>
<feature type="transmembrane region" description="Helical" evidence="1">
    <location>
        <begin position="221"/>
        <end position="242"/>
    </location>
</feature>
<comment type="caution">
    <text evidence="2">The sequence shown here is derived from an EMBL/GenBank/DDBJ whole genome shotgun (WGS) entry which is preliminary data.</text>
</comment>
<keyword evidence="1" id="KW-0472">Membrane</keyword>
<evidence type="ECO:0008006" key="4">
    <source>
        <dbReference type="Google" id="ProtNLM"/>
    </source>
</evidence>
<sequence length="254" mass="28639">MTAFWYEIKFNLLRQYRYKLSFFTTLVSNLILFAGMTAAKSNQPVNGSDAAYAITFSMITYLFWNFGSSLISSNMSNISGDLMSGIFESKLLSKLDIIWLLFARMLSGLVLCIGSQLIVFAVSGLLGIISLSFIIDYLVILCIYLPGLWGMFGFSLLFCGLILKFKTLGSVSTLFTLVLFCINALYSGESLLVKILIPYTLGIDISKLYVVSRSFSFRLNILYILINITWGFAGCIFFKFMLQRTKQNGYFNAY</sequence>